<reference evidence="1" key="2">
    <citation type="journal article" date="2015" name="Data Brief">
        <title>Shoot transcriptome of the giant reed, Arundo donax.</title>
        <authorList>
            <person name="Barrero R.A."/>
            <person name="Guerrero F.D."/>
            <person name="Moolhuijzen P."/>
            <person name="Goolsby J.A."/>
            <person name="Tidwell J."/>
            <person name="Bellgard S.E."/>
            <person name="Bellgard M.I."/>
        </authorList>
    </citation>
    <scope>NUCLEOTIDE SEQUENCE</scope>
    <source>
        <tissue evidence="1">Shoot tissue taken approximately 20 cm above the soil surface</tissue>
    </source>
</reference>
<accession>A0A0A9HGZ3</accession>
<dbReference type="AlphaFoldDB" id="A0A0A9HGZ3"/>
<proteinExistence type="predicted"/>
<sequence>MNVVNNLIAVVSLCIQSQRLNNNTELETSRIYAIKVT</sequence>
<reference evidence="1" key="1">
    <citation type="submission" date="2014-09" db="EMBL/GenBank/DDBJ databases">
        <authorList>
            <person name="Magalhaes I.L.F."/>
            <person name="Oliveira U."/>
            <person name="Santos F.R."/>
            <person name="Vidigal T.H.D.A."/>
            <person name="Brescovit A.D."/>
            <person name="Santos A.J."/>
        </authorList>
    </citation>
    <scope>NUCLEOTIDE SEQUENCE</scope>
    <source>
        <tissue evidence="1">Shoot tissue taken approximately 20 cm above the soil surface</tissue>
    </source>
</reference>
<organism evidence="1">
    <name type="scientific">Arundo donax</name>
    <name type="common">Giant reed</name>
    <name type="synonym">Donax arundinaceus</name>
    <dbReference type="NCBI Taxonomy" id="35708"/>
    <lineage>
        <taxon>Eukaryota</taxon>
        <taxon>Viridiplantae</taxon>
        <taxon>Streptophyta</taxon>
        <taxon>Embryophyta</taxon>
        <taxon>Tracheophyta</taxon>
        <taxon>Spermatophyta</taxon>
        <taxon>Magnoliopsida</taxon>
        <taxon>Liliopsida</taxon>
        <taxon>Poales</taxon>
        <taxon>Poaceae</taxon>
        <taxon>PACMAD clade</taxon>
        <taxon>Arundinoideae</taxon>
        <taxon>Arundineae</taxon>
        <taxon>Arundo</taxon>
    </lineage>
</organism>
<protein>
    <submittedName>
        <fullName evidence="1">Uncharacterized protein</fullName>
    </submittedName>
</protein>
<evidence type="ECO:0000313" key="1">
    <source>
        <dbReference type="EMBL" id="JAE35079.1"/>
    </source>
</evidence>
<dbReference type="EMBL" id="GBRH01162817">
    <property type="protein sequence ID" value="JAE35079.1"/>
    <property type="molecule type" value="Transcribed_RNA"/>
</dbReference>
<name>A0A0A9HGZ3_ARUDO</name>